<feature type="compositionally biased region" description="Acidic residues" evidence="1">
    <location>
        <begin position="47"/>
        <end position="61"/>
    </location>
</feature>
<evidence type="ECO:0000256" key="1">
    <source>
        <dbReference type="SAM" id="MobiDB-lite"/>
    </source>
</evidence>
<proteinExistence type="predicted"/>
<dbReference type="VEuPathDB" id="FungiDB:ASPCADRAFT_1047"/>
<dbReference type="AlphaFoldDB" id="A0A1R3RY10"/>
<dbReference type="EMBL" id="KV907494">
    <property type="protein sequence ID" value="OOF99368.1"/>
    <property type="molecule type" value="Genomic_DNA"/>
</dbReference>
<organism evidence="2 3">
    <name type="scientific">Aspergillus carbonarius (strain ITEM 5010)</name>
    <dbReference type="NCBI Taxonomy" id="602072"/>
    <lineage>
        <taxon>Eukaryota</taxon>
        <taxon>Fungi</taxon>
        <taxon>Dikarya</taxon>
        <taxon>Ascomycota</taxon>
        <taxon>Pezizomycotina</taxon>
        <taxon>Eurotiomycetes</taxon>
        <taxon>Eurotiomycetidae</taxon>
        <taxon>Eurotiales</taxon>
        <taxon>Aspergillaceae</taxon>
        <taxon>Aspergillus</taxon>
        <taxon>Aspergillus subgen. Circumdati</taxon>
    </lineage>
</organism>
<protein>
    <submittedName>
        <fullName evidence="2">Uncharacterized protein</fullName>
    </submittedName>
</protein>
<gene>
    <name evidence="2" type="ORF">ASPCADRAFT_1047</name>
</gene>
<name>A0A1R3RY10_ASPC5</name>
<dbReference type="Proteomes" id="UP000188318">
    <property type="component" value="Unassembled WGS sequence"/>
</dbReference>
<feature type="region of interest" description="Disordered" evidence="1">
    <location>
        <begin position="40"/>
        <end position="82"/>
    </location>
</feature>
<reference evidence="3" key="1">
    <citation type="journal article" date="2017" name="Genome Biol.">
        <title>Comparative genomics reveals high biological diversity and specific adaptations in the industrially and medically important fungal genus Aspergillus.</title>
        <authorList>
            <person name="de Vries R.P."/>
            <person name="Riley R."/>
            <person name="Wiebenga A."/>
            <person name="Aguilar-Osorio G."/>
            <person name="Amillis S."/>
            <person name="Uchima C.A."/>
            <person name="Anderluh G."/>
            <person name="Asadollahi M."/>
            <person name="Askin M."/>
            <person name="Barry K."/>
            <person name="Battaglia E."/>
            <person name="Bayram O."/>
            <person name="Benocci T."/>
            <person name="Braus-Stromeyer S.A."/>
            <person name="Caldana C."/>
            <person name="Canovas D."/>
            <person name="Cerqueira G.C."/>
            <person name="Chen F."/>
            <person name="Chen W."/>
            <person name="Choi C."/>
            <person name="Clum A."/>
            <person name="Dos Santos R.A."/>
            <person name="Damasio A.R."/>
            <person name="Diallinas G."/>
            <person name="Emri T."/>
            <person name="Fekete E."/>
            <person name="Flipphi M."/>
            <person name="Freyberg S."/>
            <person name="Gallo A."/>
            <person name="Gournas C."/>
            <person name="Habgood R."/>
            <person name="Hainaut M."/>
            <person name="Harispe M.L."/>
            <person name="Henrissat B."/>
            <person name="Hilden K.S."/>
            <person name="Hope R."/>
            <person name="Hossain A."/>
            <person name="Karabika E."/>
            <person name="Karaffa L."/>
            <person name="Karanyi Z."/>
            <person name="Krasevec N."/>
            <person name="Kuo A."/>
            <person name="Kusch H."/>
            <person name="LaButti K."/>
            <person name="Lagendijk E.L."/>
            <person name="Lapidus A."/>
            <person name="Levasseur A."/>
            <person name="Lindquist E."/>
            <person name="Lipzen A."/>
            <person name="Logrieco A.F."/>
            <person name="MacCabe A."/>
            <person name="Maekelae M.R."/>
            <person name="Malavazi I."/>
            <person name="Melin P."/>
            <person name="Meyer V."/>
            <person name="Mielnichuk N."/>
            <person name="Miskei M."/>
            <person name="Molnar A.P."/>
            <person name="Mule G."/>
            <person name="Ngan C.Y."/>
            <person name="Orejas M."/>
            <person name="Orosz E."/>
            <person name="Ouedraogo J.P."/>
            <person name="Overkamp K.M."/>
            <person name="Park H.-S."/>
            <person name="Perrone G."/>
            <person name="Piumi F."/>
            <person name="Punt P.J."/>
            <person name="Ram A.F."/>
            <person name="Ramon A."/>
            <person name="Rauscher S."/>
            <person name="Record E."/>
            <person name="Riano-Pachon D.M."/>
            <person name="Robert V."/>
            <person name="Roehrig J."/>
            <person name="Ruller R."/>
            <person name="Salamov A."/>
            <person name="Salih N.S."/>
            <person name="Samson R.A."/>
            <person name="Sandor E."/>
            <person name="Sanguinetti M."/>
            <person name="Schuetze T."/>
            <person name="Sepcic K."/>
            <person name="Shelest E."/>
            <person name="Sherlock G."/>
            <person name="Sophianopoulou V."/>
            <person name="Squina F.M."/>
            <person name="Sun H."/>
            <person name="Susca A."/>
            <person name="Todd R.B."/>
            <person name="Tsang A."/>
            <person name="Unkles S.E."/>
            <person name="van de Wiele N."/>
            <person name="van Rossen-Uffink D."/>
            <person name="Oliveira J.V."/>
            <person name="Vesth T.C."/>
            <person name="Visser J."/>
            <person name="Yu J.-H."/>
            <person name="Zhou M."/>
            <person name="Andersen M.R."/>
            <person name="Archer D.B."/>
            <person name="Baker S.E."/>
            <person name="Benoit I."/>
            <person name="Brakhage A.A."/>
            <person name="Braus G.H."/>
            <person name="Fischer R."/>
            <person name="Frisvad J.C."/>
            <person name="Goldman G.H."/>
            <person name="Houbraken J."/>
            <person name="Oakley B."/>
            <person name="Pocsi I."/>
            <person name="Scazzocchio C."/>
            <person name="Seiboth B."/>
            <person name="vanKuyk P.A."/>
            <person name="Wortman J."/>
            <person name="Dyer P.S."/>
            <person name="Grigoriev I.V."/>
        </authorList>
    </citation>
    <scope>NUCLEOTIDE SEQUENCE [LARGE SCALE GENOMIC DNA]</scope>
    <source>
        <strain evidence="3">ITEM 5010</strain>
    </source>
</reference>
<evidence type="ECO:0000313" key="3">
    <source>
        <dbReference type="Proteomes" id="UP000188318"/>
    </source>
</evidence>
<dbReference type="OMA" id="MSEHETQ"/>
<sequence length="82" mass="8909">MSEPDTQMPTPALNQPTSAKVSLMDVLNFSSAASRIVTHEFGGDYTPDTDDDNHTSDDDDDHALIFDNPFGSTMDGDDDDDL</sequence>
<dbReference type="OrthoDB" id="4508928at2759"/>
<accession>A0A1R3RY10</accession>
<evidence type="ECO:0000313" key="2">
    <source>
        <dbReference type="EMBL" id="OOF99368.1"/>
    </source>
</evidence>
<keyword evidence="3" id="KW-1185">Reference proteome</keyword>